<keyword evidence="1" id="KW-0547">Nucleotide-binding</keyword>
<keyword evidence="1" id="KW-0067">ATP-binding</keyword>
<accession>A0A481W5X7</accession>
<dbReference type="GeneID" id="65071941"/>
<dbReference type="Pfam" id="PF13479">
    <property type="entry name" value="AAA_24"/>
    <property type="match status" value="1"/>
</dbReference>
<organism evidence="1 2">
    <name type="scientific">Fusobacterium phage Fnu1</name>
    <dbReference type="NCBI Taxonomy" id="2530024"/>
    <lineage>
        <taxon>Viruses</taxon>
        <taxon>Duplodnaviria</taxon>
        <taxon>Heunggongvirae</taxon>
        <taxon>Uroviricota</taxon>
        <taxon>Caudoviricetes</taxon>
        <taxon>Latrobevirus</taxon>
        <taxon>Latrobevirus FNU1</taxon>
    </lineage>
</organism>
<evidence type="ECO:0000313" key="1">
    <source>
        <dbReference type="EMBL" id="QBJ04106.1"/>
    </source>
</evidence>
<sequence>MFMAGADKILIIGSSSSGKTVSLRTLNPKSTVIISCEKNRLSFKGSNKFLQYSITNYEQLIGVMSEILTKDKNKNVKTIVLDDYGYLMSDEYMKTALETGYSKYTVMAVNAYNGFKTIPKELCAGREDITIIYIMHPQKNDLGMYTPKTIGKVLDDKICIEGMFDTVLFARVNDNNEYVFMTRTTVDIPSVAKTPMDMFEQVEIPNDMDLVLRTRAEYYGTEYVGKEESKKEVK</sequence>
<dbReference type="InterPro" id="IPR027417">
    <property type="entry name" value="P-loop_NTPase"/>
</dbReference>
<keyword evidence="2" id="KW-1185">Reference proteome</keyword>
<reference evidence="1 2" key="1">
    <citation type="submission" date="2019-02" db="EMBL/GenBank/DDBJ databases">
        <title>Genomic, morphological and functional characterisation of novel bacteriophage Fnu1 capable of disrupt Fusobacterium nucleatum biofilm.</title>
        <authorList>
            <person name="Kabwe M."/>
            <person name="Brown T.L."/>
            <person name="Dashper S."/>
            <person name="Speirs L."/>
            <person name="Ku H."/>
            <person name="Petrovski S."/>
            <person name="Chan H.T."/>
            <person name="Lock P."/>
            <person name="Tucci J."/>
        </authorList>
    </citation>
    <scope>NUCLEOTIDE SEQUENCE [LARGE SCALE GENOMIC DNA]</scope>
</reference>
<proteinExistence type="predicted"/>
<dbReference type="KEGG" id="vg:65071941"/>
<dbReference type="SUPFAM" id="SSF52540">
    <property type="entry name" value="P-loop containing nucleoside triphosphate hydrolases"/>
    <property type="match status" value="1"/>
</dbReference>
<dbReference type="RefSeq" id="YP_010082933.1">
    <property type="nucleotide sequence ID" value="NC_055035.1"/>
</dbReference>
<name>A0A481W5X7_9CAUD</name>
<evidence type="ECO:0000313" key="2">
    <source>
        <dbReference type="Proteomes" id="UP000292160"/>
    </source>
</evidence>
<dbReference type="EMBL" id="MK554696">
    <property type="protein sequence ID" value="QBJ04106.1"/>
    <property type="molecule type" value="Genomic_DNA"/>
</dbReference>
<protein>
    <submittedName>
        <fullName evidence="1">ATP-binding protein</fullName>
    </submittedName>
</protein>
<dbReference type="GO" id="GO:0005524">
    <property type="term" value="F:ATP binding"/>
    <property type="evidence" value="ECO:0007669"/>
    <property type="project" value="UniProtKB-KW"/>
</dbReference>
<dbReference type="Proteomes" id="UP000292160">
    <property type="component" value="Segment"/>
</dbReference>